<accession>A0A1V6MHT1</accession>
<dbReference type="EMBL" id="MPOH02000045">
    <property type="protein sequence ID" value="OQD51842.1"/>
    <property type="molecule type" value="Genomic_DNA"/>
</dbReference>
<reference evidence="1 2" key="2">
    <citation type="submission" date="2017-02" db="EMBL/GenBank/DDBJ databases">
        <title>Draft genome sequence of Streptomyces phaeoluteigriseus type strain DSM41896.</title>
        <authorList>
            <person name="Salih T.S."/>
            <person name="Algora Gallardo L."/>
            <person name="Melo Santos T."/>
            <person name="Filgueira Martinez S."/>
            <person name="Herron P.R."/>
        </authorList>
    </citation>
    <scope>NUCLEOTIDE SEQUENCE [LARGE SCALE GENOMIC DNA]</scope>
    <source>
        <strain evidence="1 2">DSM 41896</strain>
    </source>
</reference>
<evidence type="ECO:0000313" key="2">
    <source>
        <dbReference type="Proteomes" id="UP000184286"/>
    </source>
</evidence>
<comment type="caution">
    <text evidence="1">The sequence shown here is derived from an EMBL/GenBank/DDBJ whole genome shotgun (WGS) entry which is preliminary data.</text>
</comment>
<gene>
    <name evidence="1" type="ORF">BM536_037640</name>
</gene>
<dbReference type="STRING" id="114686.BM536_037640"/>
<dbReference type="AlphaFoldDB" id="A0A1V6MHT1"/>
<evidence type="ECO:0000313" key="1">
    <source>
        <dbReference type="EMBL" id="OQD51842.1"/>
    </source>
</evidence>
<sequence length="440" mass="47835">MAGSAHQGDPRTTLEFLLREQPRTYDEVVRDFGRLASDLGEDVTLSTRHLRRLASGERTNTTPVMRRVLQAMFGRPLEELLAPWDGVLPAATAGSTGLVLATGQPTADKELIEMAARRAKSFALTAGQTDLTTDVLEQVHEDVQRLATDYPQKPLTELLPDLFTTQDTLFTLLEQQRRPSQARQLYFLAGVTGGLLAKASHDLADPYAALTQARTAFVCADSADHNGLRAWIRGIQSLVSYWAGRTRESVKYAQSGMEFAPNSTASVWLPVSEARAWAALGNANATRAAIERAEAAWDSVQEDEVDELGGLCTFGRTRQIYYAAEALSLLPSQTTAAADYAARAVDAYEDTNSPEWAFGDQAGSRSALAITRIRAGELEGAAEAVSPMLQLLPEQRINGIIHCAQRIHRALGESPLAEAGGELQEQIEAFTRTPLKSLPS</sequence>
<reference evidence="2" key="1">
    <citation type="submission" date="2016-11" db="EMBL/GenBank/DDBJ databases">
        <authorList>
            <person name="Schniete J.K."/>
            <person name="Salih T."/>
            <person name="Algora Gallardo L."/>
            <person name="Martinez Fernandez S."/>
            <person name="Herron P.R."/>
        </authorList>
    </citation>
    <scope>NUCLEOTIDE SEQUENCE [LARGE SCALE GENOMIC DNA]</scope>
    <source>
        <strain evidence="2">DSM 41896</strain>
    </source>
</reference>
<proteinExistence type="predicted"/>
<name>A0A1V6MHT1_9ACTN</name>
<dbReference type="RefSeq" id="WP_073495532.1">
    <property type="nucleotide sequence ID" value="NZ_MPOH02000045.1"/>
</dbReference>
<protein>
    <submittedName>
        <fullName evidence="1">Transcriptional regulator</fullName>
    </submittedName>
</protein>
<organism evidence="1 2">
    <name type="scientific">Streptomyces phaeoluteigriseus</name>
    <dbReference type="NCBI Taxonomy" id="114686"/>
    <lineage>
        <taxon>Bacteria</taxon>
        <taxon>Bacillati</taxon>
        <taxon>Actinomycetota</taxon>
        <taxon>Actinomycetes</taxon>
        <taxon>Kitasatosporales</taxon>
        <taxon>Streptomycetaceae</taxon>
        <taxon>Streptomyces</taxon>
        <taxon>Streptomyces aurantiacus group</taxon>
    </lineage>
</organism>
<dbReference type="Proteomes" id="UP000184286">
    <property type="component" value="Unassembled WGS sequence"/>
</dbReference>